<dbReference type="EMBL" id="CDOK01000189">
    <property type="protein sequence ID" value="CEN53056.1"/>
    <property type="molecule type" value="Genomic_DNA"/>
</dbReference>
<sequence length="45" mass="5334">MYRKNEIKKFGNIVIHNLSTVLNILYSFNILEISYYINVISNVNK</sequence>
<reference evidence="2" key="1">
    <citation type="submission" date="2015-01" db="EMBL/GenBank/DDBJ databases">
        <authorList>
            <person name="MANFREDI Pablo"/>
        </authorList>
    </citation>
    <scope>NUCLEOTIDE SEQUENCE [LARGE SCALE GENOMIC DNA]</scope>
    <source>
        <strain evidence="2">Cc11</strain>
    </source>
</reference>
<accession>A0A0B7IMC9</accession>
<organism evidence="1 2">
    <name type="scientific">Capnocytophaga canimorsus</name>
    <dbReference type="NCBI Taxonomy" id="28188"/>
    <lineage>
        <taxon>Bacteria</taxon>
        <taxon>Pseudomonadati</taxon>
        <taxon>Bacteroidota</taxon>
        <taxon>Flavobacteriia</taxon>
        <taxon>Flavobacteriales</taxon>
        <taxon>Flavobacteriaceae</taxon>
        <taxon>Capnocytophaga</taxon>
    </lineage>
</organism>
<dbReference type="AlphaFoldDB" id="A0A0B7IMC9"/>
<evidence type="ECO:0000313" key="1">
    <source>
        <dbReference type="EMBL" id="CEN53056.1"/>
    </source>
</evidence>
<name>A0A0B7IMC9_9FLAO</name>
<dbReference type="Proteomes" id="UP000039370">
    <property type="component" value="Unassembled WGS sequence"/>
</dbReference>
<protein>
    <submittedName>
        <fullName evidence="1">Uncharacterized protein</fullName>
    </submittedName>
</protein>
<evidence type="ECO:0000313" key="2">
    <source>
        <dbReference type="Proteomes" id="UP000039370"/>
    </source>
</evidence>
<gene>
    <name evidence="1" type="ORF">CCAN11_440001</name>
</gene>
<proteinExistence type="predicted"/>